<evidence type="ECO:0000256" key="1">
    <source>
        <dbReference type="SAM" id="MobiDB-lite"/>
    </source>
</evidence>
<accession>X6LBS4</accession>
<evidence type="ECO:0000313" key="3">
    <source>
        <dbReference type="Proteomes" id="UP000023152"/>
    </source>
</evidence>
<feature type="compositionally biased region" description="Basic and acidic residues" evidence="1">
    <location>
        <begin position="102"/>
        <end position="123"/>
    </location>
</feature>
<reference evidence="2 3" key="1">
    <citation type="journal article" date="2013" name="Curr. Biol.">
        <title>The Genome of the Foraminiferan Reticulomyxa filosa.</title>
        <authorList>
            <person name="Glockner G."/>
            <person name="Hulsmann N."/>
            <person name="Schleicher M."/>
            <person name="Noegel A.A."/>
            <person name="Eichinger L."/>
            <person name="Gallinger C."/>
            <person name="Pawlowski J."/>
            <person name="Sierra R."/>
            <person name="Euteneuer U."/>
            <person name="Pillet L."/>
            <person name="Moustafa A."/>
            <person name="Platzer M."/>
            <person name="Groth M."/>
            <person name="Szafranski K."/>
            <person name="Schliwa M."/>
        </authorList>
    </citation>
    <scope>NUCLEOTIDE SEQUENCE [LARGE SCALE GENOMIC DNA]</scope>
</reference>
<evidence type="ECO:0000313" key="2">
    <source>
        <dbReference type="EMBL" id="ETN98591.1"/>
    </source>
</evidence>
<protein>
    <submittedName>
        <fullName evidence="2">Uncharacterized protein</fullName>
    </submittedName>
</protein>
<keyword evidence="3" id="KW-1185">Reference proteome</keyword>
<gene>
    <name evidence="2" type="ORF">RFI_38901</name>
</gene>
<proteinExistence type="predicted"/>
<dbReference type="EMBL" id="ASPP01046326">
    <property type="protein sequence ID" value="ETN98591.1"/>
    <property type="molecule type" value="Genomic_DNA"/>
</dbReference>
<feature type="region of interest" description="Disordered" evidence="1">
    <location>
        <begin position="102"/>
        <end position="132"/>
    </location>
</feature>
<sequence>MVSFMSFIVNKRVFCQKKTVRKKKRYTKNSKYVKNKAKCNGGMQNHNNVNEGDRKYTKEIKTLVRLFGDSISREELQQKIEHHDGNIELVIKDLVQQSVEKEDNLEVESKTNELENTEQKQEQGDIVNTVNGNNKSIQKEMEKTEIGEIKPGINLQGYCSNESCLASKAKLAVWVNIGFENIRFISDKTSLNCPDCKKETVTYIIKAMFYNSEYSININNDIKTIKDNNYESIYSIKEGIIYELKANKIKQHAKKFNNRITKI</sequence>
<organism evidence="2 3">
    <name type="scientific">Reticulomyxa filosa</name>
    <dbReference type="NCBI Taxonomy" id="46433"/>
    <lineage>
        <taxon>Eukaryota</taxon>
        <taxon>Sar</taxon>
        <taxon>Rhizaria</taxon>
        <taxon>Retaria</taxon>
        <taxon>Foraminifera</taxon>
        <taxon>Monothalamids</taxon>
        <taxon>Reticulomyxidae</taxon>
        <taxon>Reticulomyxa</taxon>
    </lineage>
</organism>
<dbReference type="AlphaFoldDB" id="X6LBS4"/>
<comment type="caution">
    <text evidence="2">The sequence shown here is derived from an EMBL/GenBank/DDBJ whole genome shotgun (WGS) entry which is preliminary data.</text>
</comment>
<name>X6LBS4_RETFI</name>
<dbReference type="Proteomes" id="UP000023152">
    <property type="component" value="Unassembled WGS sequence"/>
</dbReference>